<comment type="caution">
    <text evidence="2">The sequence shown here is derived from an EMBL/GenBank/DDBJ whole genome shotgun (WGS) entry which is preliminary data.</text>
</comment>
<name>A0A512C990_9BACT</name>
<protein>
    <submittedName>
        <fullName evidence="2">cAMP-binding protein</fullName>
    </submittedName>
</protein>
<evidence type="ECO:0000313" key="2">
    <source>
        <dbReference type="EMBL" id="GEO20768.1"/>
    </source>
</evidence>
<dbReference type="InterPro" id="IPR018490">
    <property type="entry name" value="cNMP-bd_dom_sf"/>
</dbReference>
<proteinExistence type="predicted"/>
<dbReference type="InterPro" id="IPR000595">
    <property type="entry name" value="cNMP-bd_dom"/>
</dbReference>
<evidence type="ECO:0000259" key="1">
    <source>
        <dbReference type="PROSITE" id="PS50042"/>
    </source>
</evidence>
<organism evidence="2 3">
    <name type="scientific">Cyclobacterium qasimii</name>
    <dbReference type="NCBI Taxonomy" id="1350429"/>
    <lineage>
        <taxon>Bacteria</taxon>
        <taxon>Pseudomonadati</taxon>
        <taxon>Bacteroidota</taxon>
        <taxon>Cytophagia</taxon>
        <taxon>Cytophagales</taxon>
        <taxon>Cyclobacteriaceae</taxon>
        <taxon>Cyclobacterium</taxon>
    </lineage>
</organism>
<reference evidence="2 3" key="1">
    <citation type="submission" date="2019-07" db="EMBL/GenBank/DDBJ databases">
        <title>Whole genome shotgun sequence of Cyclobacterium qasimii NBRC 106168.</title>
        <authorList>
            <person name="Hosoyama A."/>
            <person name="Uohara A."/>
            <person name="Ohji S."/>
            <person name="Ichikawa N."/>
        </authorList>
    </citation>
    <scope>NUCLEOTIDE SEQUENCE [LARGE SCALE GENOMIC DNA]</scope>
    <source>
        <strain evidence="2 3">NBRC 106168</strain>
    </source>
</reference>
<dbReference type="AlphaFoldDB" id="A0A512C990"/>
<feature type="domain" description="Cyclic nucleotide-binding" evidence="1">
    <location>
        <begin position="10"/>
        <end position="112"/>
    </location>
</feature>
<dbReference type="EMBL" id="BJYV01000004">
    <property type="protein sequence ID" value="GEO20768.1"/>
    <property type="molecule type" value="Genomic_DNA"/>
</dbReference>
<dbReference type="Gene3D" id="2.60.120.10">
    <property type="entry name" value="Jelly Rolls"/>
    <property type="match status" value="1"/>
</dbReference>
<dbReference type="SUPFAM" id="SSF51206">
    <property type="entry name" value="cAMP-binding domain-like"/>
    <property type="match status" value="1"/>
</dbReference>
<evidence type="ECO:0000313" key="3">
    <source>
        <dbReference type="Proteomes" id="UP000321301"/>
    </source>
</evidence>
<dbReference type="InterPro" id="IPR014710">
    <property type="entry name" value="RmlC-like_jellyroll"/>
</dbReference>
<dbReference type="Pfam" id="PF00027">
    <property type="entry name" value="cNMP_binding"/>
    <property type="match status" value="1"/>
</dbReference>
<dbReference type="Proteomes" id="UP000321301">
    <property type="component" value="Unassembled WGS sequence"/>
</dbReference>
<accession>A0A512C990</accession>
<dbReference type="RefSeq" id="WP_020893034.1">
    <property type="nucleotide sequence ID" value="NZ_BJYV01000004.1"/>
</dbReference>
<gene>
    <name evidence="2" type="ORF">CQA01_13020</name>
</gene>
<sequence>MDQIRDYFEQLVGINDSDWQQFSSKLRKSEYPKKTNLLKVGQTENYLSFIEKGSVRLYFPKEENDLTFGFCFEGQFVSAYDSFLTQKPCDYQIETMTKTTLWRISHQDLQYIYANTSIGNTIGRLAAESQFLLKSERELSFLNESAEERYRSLFKNRPKLILEIPLKYIASYVGVTPQALSRIRKRIS</sequence>
<dbReference type="CDD" id="cd00038">
    <property type="entry name" value="CAP_ED"/>
    <property type="match status" value="1"/>
</dbReference>
<dbReference type="PROSITE" id="PS50042">
    <property type="entry name" value="CNMP_BINDING_3"/>
    <property type="match status" value="1"/>
</dbReference>
<keyword evidence="3" id="KW-1185">Reference proteome</keyword>